<protein>
    <recommendedName>
        <fullName evidence="4">BrnA antitoxin family protein</fullName>
    </recommendedName>
</protein>
<feature type="region of interest" description="Disordered" evidence="1">
    <location>
        <begin position="1"/>
        <end position="35"/>
    </location>
</feature>
<keyword evidence="3" id="KW-1185">Reference proteome</keyword>
<evidence type="ECO:0008006" key="4">
    <source>
        <dbReference type="Google" id="ProtNLM"/>
    </source>
</evidence>
<dbReference type="AlphaFoldDB" id="A0A1Q9B259"/>
<proteinExistence type="predicted"/>
<dbReference type="InterPro" id="IPR025528">
    <property type="entry name" value="BrnA_antitoxin"/>
</dbReference>
<sequence length="96" mass="10901">MSSLPDHLRTVTDEEEADIQRQIAADPEDEELSDEAAKKPMSFFEAHKRGRPTLQISKQQISIRLDPDIIEHYRATGKSWQSKINDDLRKAAGLKG</sequence>
<evidence type="ECO:0000256" key="1">
    <source>
        <dbReference type="SAM" id="MobiDB-lite"/>
    </source>
</evidence>
<accession>A0A1Q9B259</accession>
<dbReference type="RefSeq" id="WP_075625858.1">
    <property type="nucleotide sequence ID" value="NZ_FOAM01000014.1"/>
</dbReference>
<organism evidence="2 3">
    <name type="scientific">Xaviernesmea oryzae</name>
    <dbReference type="NCBI Taxonomy" id="464029"/>
    <lineage>
        <taxon>Bacteria</taxon>
        <taxon>Pseudomonadati</taxon>
        <taxon>Pseudomonadota</taxon>
        <taxon>Alphaproteobacteria</taxon>
        <taxon>Hyphomicrobiales</taxon>
        <taxon>Rhizobiaceae</taxon>
        <taxon>Rhizobium/Agrobacterium group</taxon>
        <taxon>Xaviernesmea</taxon>
    </lineage>
</organism>
<comment type="caution">
    <text evidence="2">The sequence shown here is derived from an EMBL/GenBank/DDBJ whole genome shotgun (WGS) entry which is preliminary data.</text>
</comment>
<dbReference type="Pfam" id="PF14384">
    <property type="entry name" value="BrnA_antitoxin"/>
    <property type="match status" value="1"/>
</dbReference>
<dbReference type="EMBL" id="MKIP01000028">
    <property type="protein sequence ID" value="OLP62099.1"/>
    <property type="molecule type" value="Genomic_DNA"/>
</dbReference>
<reference evidence="2 3" key="1">
    <citation type="submission" date="2016-09" db="EMBL/GenBank/DDBJ databases">
        <title>Rhizobium sp. nov., a novel species isolated from the rice rhizosphere.</title>
        <authorList>
            <person name="Zhao J."/>
            <person name="Zhang X."/>
        </authorList>
    </citation>
    <scope>NUCLEOTIDE SEQUENCE [LARGE SCALE GENOMIC DNA]</scope>
    <source>
        <strain evidence="2 3">1.7048</strain>
    </source>
</reference>
<feature type="compositionally biased region" description="Basic and acidic residues" evidence="1">
    <location>
        <begin position="1"/>
        <end position="12"/>
    </location>
</feature>
<dbReference type="OrthoDB" id="361944at2"/>
<gene>
    <name evidence="2" type="ORF">BJF93_01200</name>
</gene>
<evidence type="ECO:0000313" key="3">
    <source>
        <dbReference type="Proteomes" id="UP000186364"/>
    </source>
</evidence>
<dbReference type="Proteomes" id="UP000186364">
    <property type="component" value="Unassembled WGS sequence"/>
</dbReference>
<evidence type="ECO:0000313" key="2">
    <source>
        <dbReference type="EMBL" id="OLP62099.1"/>
    </source>
</evidence>
<name>A0A1Q9B259_9HYPH</name>